<dbReference type="InterPro" id="IPR009100">
    <property type="entry name" value="AcylCoA_DH/oxidase_NM_dom_sf"/>
</dbReference>
<feature type="domain" description="Acyl-CoA dehydrogenase/oxidase C-terminal" evidence="7">
    <location>
        <begin position="904"/>
        <end position="1053"/>
    </location>
</feature>
<dbReference type="SFLD" id="SFLDG01129">
    <property type="entry name" value="C1.5:_HAD__Beta-PGM__Phosphata"/>
    <property type="match status" value="1"/>
</dbReference>
<dbReference type="Gene3D" id="1.20.140.10">
    <property type="entry name" value="Butyryl-CoA Dehydrogenase, subunit A, domain 3"/>
    <property type="match status" value="1"/>
</dbReference>
<dbReference type="InterPro" id="IPR023198">
    <property type="entry name" value="PGP-like_dom2"/>
</dbReference>
<dbReference type="CDD" id="cd05154">
    <property type="entry name" value="ACAD10_11_N-like"/>
    <property type="match status" value="1"/>
</dbReference>
<proteinExistence type="inferred from homology"/>
<keyword evidence="4" id="KW-0274">FAD</keyword>
<feature type="domain" description="Acyl-CoA dehydrogenase/oxidase N-terminal" evidence="10">
    <location>
        <begin position="664"/>
        <end position="787"/>
    </location>
</feature>
<dbReference type="Gene3D" id="1.10.540.10">
    <property type="entry name" value="Acyl-CoA dehydrogenase/oxidase, N-terminal domain"/>
    <property type="match status" value="1"/>
</dbReference>
<feature type="domain" description="Acyl-CoA oxidase/dehydrogenase middle" evidence="9">
    <location>
        <begin position="791"/>
        <end position="892"/>
    </location>
</feature>
<keyword evidence="6" id="KW-0560">Oxidoreductase</keyword>
<dbReference type="Gene3D" id="3.30.200.20">
    <property type="entry name" value="Phosphorylase Kinase, domain 1"/>
    <property type="match status" value="1"/>
</dbReference>
<evidence type="ECO:0000259" key="8">
    <source>
        <dbReference type="Pfam" id="PF01636"/>
    </source>
</evidence>
<dbReference type="Pfam" id="PF02771">
    <property type="entry name" value="Acyl-CoA_dh_N"/>
    <property type="match status" value="1"/>
</dbReference>
<dbReference type="GO" id="GO:0016627">
    <property type="term" value="F:oxidoreductase activity, acting on the CH-CH group of donors"/>
    <property type="evidence" value="ECO:0007669"/>
    <property type="project" value="InterPro"/>
</dbReference>
<dbReference type="Pfam" id="PF02770">
    <property type="entry name" value="Acyl-CoA_dh_M"/>
    <property type="match status" value="1"/>
</dbReference>
<evidence type="ECO:0000256" key="3">
    <source>
        <dbReference type="ARBA" id="ARBA00022630"/>
    </source>
</evidence>
<dbReference type="InterPro" id="IPR011945">
    <property type="entry name" value="HAD-SF_ppase_IA/epoxid_hydro_N"/>
</dbReference>
<dbReference type="eggNOG" id="KOG1469">
    <property type="taxonomic scope" value="Eukaryota"/>
</dbReference>
<dbReference type="InterPro" id="IPR052898">
    <property type="entry name" value="ACAD10-like"/>
</dbReference>
<evidence type="ECO:0000313" key="12">
    <source>
        <dbReference type="Proteomes" id="UP000007879"/>
    </source>
</evidence>
<dbReference type="Pfam" id="PF00702">
    <property type="entry name" value="Hydrolase"/>
    <property type="match status" value="1"/>
</dbReference>
<dbReference type="InterPro" id="IPR013786">
    <property type="entry name" value="AcylCoA_DH/ox_N"/>
</dbReference>
<protein>
    <recommendedName>
        <fullName evidence="13">Acyl-CoA dehydrogenase family member 10</fullName>
    </recommendedName>
</protein>
<evidence type="ECO:0000259" key="9">
    <source>
        <dbReference type="Pfam" id="PF02770"/>
    </source>
</evidence>
<dbReference type="STRING" id="400682.A0A1X7V919"/>
<evidence type="ECO:0000256" key="1">
    <source>
        <dbReference type="ARBA" id="ARBA00001974"/>
    </source>
</evidence>
<evidence type="ECO:0000256" key="4">
    <source>
        <dbReference type="ARBA" id="ARBA00022827"/>
    </source>
</evidence>
<dbReference type="OMA" id="AIAMIKI"/>
<dbReference type="InterPro" id="IPR011009">
    <property type="entry name" value="Kinase-like_dom_sf"/>
</dbReference>
<dbReference type="KEGG" id="aqu:100632488"/>
<dbReference type="eggNOG" id="KOG3085">
    <property type="taxonomic scope" value="Eukaryota"/>
</dbReference>
<name>A0A1X7V919_AMPQE</name>
<evidence type="ECO:0008006" key="13">
    <source>
        <dbReference type="Google" id="ProtNLM"/>
    </source>
</evidence>
<dbReference type="OrthoDB" id="434771at2759"/>
<dbReference type="NCBIfam" id="TIGR01509">
    <property type="entry name" value="HAD-SF-IA-v3"/>
    <property type="match status" value="1"/>
</dbReference>
<keyword evidence="12" id="KW-1185">Reference proteome</keyword>
<evidence type="ECO:0000259" key="10">
    <source>
        <dbReference type="Pfam" id="PF02771"/>
    </source>
</evidence>
<dbReference type="PRINTS" id="PR00413">
    <property type="entry name" value="HADHALOGNASE"/>
</dbReference>
<dbReference type="InterPro" id="IPR046373">
    <property type="entry name" value="Acyl-CoA_Oxase/DH_mid-dom_sf"/>
</dbReference>
<comment type="similarity">
    <text evidence="2">Belongs to the acyl-CoA dehydrogenase family.</text>
</comment>
<dbReference type="Gene3D" id="3.90.1200.10">
    <property type="match status" value="1"/>
</dbReference>
<dbReference type="Gene3D" id="3.40.50.1000">
    <property type="entry name" value="HAD superfamily/HAD-like"/>
    <property type="match status" value="1"/>
</dbReference>
<dbReference type="FunFam" id="1.20.140.10:FF:000018">
    <property type="entry name" value="Acyl-CoA dehydrogenase family member 10"/>
    <property type="match status" value="1"/>
</dbReference>
<evidence type="ECO:0000256" key="2">
    <source>
        <dbReference type="ARBA" id="ARBA00009347"/>
    </source>
</evidence>
<dbReference type="SFLD" id="SFLDS00003">
    <property type="entry name" value="Haloacid_Dehalogenase"/>
    <property type="match status" value="1"/>
</dbReference>
<dbReference type="PANTHER" id="PTHR47829">
    <property type="entry name" value="HYDROLASE, PUTATIVE (AFU_ORTHOLOGUE AFUA_1G12880)-RELATED"/>
    <property type="match status" value="1"/>
</dbReference>
<dbReference type="InterPro" id="IPR036412">
    <property type="entry name" value="HAD-like_sf"/>
</dbReference>
<dbReference type="SUPFAM" id="SSF56784">
    <property type="entry name" value="HAD-like"/>
    <property type="match status" value="1"/>
</dbReference>
<dbReference type="InterPro" id="IPR006439">
    <property type="entry name" value="HAD-SF_hydro_IA"/>
</dbReference>
<reference evidence="11" key="2">
    <citation type="submission" date="2017-05" db="UniProtKB">
        <authorList>
            <consortium name="EnsemblMetazoa"/>
        </authorList>
    </citation>
    <scope>IDENTIFICATION</scope>
</reference>
<dbReference type="SUPFAM" id="SSF56112">
    <property type="entry name" value="Protein kinase-like (PK-like)"/>
    <property type="match status" value="1"/>
</dbReference>
<keyword evidence="3" id="KW-0285">Flavoprotein</keyword>
<dbReference type="EnsemblMetazoa" id="Aqu2.1.36488_001">
    <property type="protein sequence ID" value="Aqu2.1.36488_001"/>
    <property type="gene ID" value="Aqu2.1.36488"/>
</dbReference>
<dbReference type="Gene3D" id="2.40.110.10">
    <property type="entry name" value="Butyryl-CoA Dehydrogenase, subunit A, domain 2"/>
    <property type="match status" value="1"/>
</dbReference>
<evidence type="ECO:0000259" key="7">
    <source>
        <dbReference type="Pfam" id="PF00441"/>
    </source>
</evidence>
<evidence type="ECO:0000313" key="11">
    <source>
        <dbReference type="EnsemblMetazoa" id="Aqu2.1.36488_001"/>
    </source>
</evidence>
<dbReference type="Pfam" id="PF01636">
    <property type="entry name" value="APH"/>
    <property type="match status" value="1"/>
</dbReference>
<dbReference type="GO" id="GO:0050660">
    <property type="term" value="F:flavin adenine dinucleotide binding"/>
    <property type="evidence" value="ECO:0007669"/>
    <property type="project" value="InterPro"/>
</dbReference>
<dbReference type="Gene3D" id="1.10.150.240">
    <property type="entry name" value="Putative phosphatase, domain 2"/>
    <property type="match status" value="1"/>
</dbReference>
<dbReference type="SUPFAM" id="SSF56645">
    <property type="entry name" value="Acyl-CoA dehydrogenase NM domain-like"/>
    <property type="match status" value="1"/>
</dbReference>
<dbReference type="InterPro" id="IPR037069">
    <property type="entry name" value="AcylCoA_DH/ox_N_sf"/>
</dbReference>
<dbReference type="Pfam" id="PF00441">
    <property type="entry name" value="Acyl-CoA_dh_1"/>
    <property type="match status" value="1"/>
</dbReference>
<comment type="cofactor">
    <cofactor evidence="1">
        <name>FAD</name>
        <dbReference type="ChEBI" id="CHEBI:57692"/>
    </cofactor>
</comment>
<dbReference type="AlphaFoldDB" id="A0A1X7V919"/>
<dbReference type="FunFam" id="2.40.110.10:FF:000002">
    <property type="entry name" value="Acyl-CoA dehydrogenase fadE12"/>
    <property type="match status" value="1"/>
</dbReference>
<dbReference type="CDD" id="cd02603">
    <property type="entry name" value="HAD_sEH-N_like"/>
    <property type="match status" value="1"/>
</dbReference>
<organism evidence="11">
    <name type="scientific">Amphimedon queenslandica</name>
    <name type="common">Sponge</name>
    <dbReference type="NCBI Taxonomy" id="400682"/>
    <lineage>
        <taxon>Eukaryota</taxon>
        <taxon>Metazoa</taxon>
        <taxon>Porifera</taxon>
        <taxon>Demospongiae</taxon>
        <taxon>Heteroscleromorpha</taxon>
        <taxon>Haplosclerida</taxon>
        <taxon>Niphatidae</taxon>
        <taxon>Amphimedon</taxon>
    </lineage>
</organism>
<dbReference type="InterPro" id="IPR041726">
    <property type="entry name" value="ACAD10_11_N"/>
</dbReference>
<evidence type="ECO:0000256" key="6">
    <source>
        <dbReference type="ARBA" id="ARBA00023002"/>
    </source>
</evidence>
<evidence type="ECO:0000256" key="5">
    <source>
        <dbReference type="ARBA" id="ARBA00022990"/>
    </source>
</evidence>
<dbReference type="EnsemblMetazoa" id="XM_019994492.1">
    <property type="protein sequence ID" value="XP_019850051.1"/>
    <property type="gene ID" value="LOC100632488"/>
</dbReference>
<dbReference type="PANTHER" id="PTHR47829:SF3">
    <property type="entry name" value="AMINOGLYCOSIDE PHOSPHOTRANSFERASE DOMAIN-CONTAINING PROTEIN"/>
    <property type="match status" value="1"/>
</dbReference>
<dbReference type="InterPro" id="IPR009075">
    <property type="entry name" value="AcylCo_DH/oxidase_C"/>
</dbReference>
<accession>A0A1X7V919</accession>
<gene>
    <name evidence="11" type="primary">100632488</name>
</gene>
<dbReference type="InterPro" id="IPR006091">
    <property type="entry name" value="Acyl-CoA_Oxase/DH_mid-dom"/>
</dbReference>
<dbReference type="InterPro" id="IPR002575">
    <property type="entry name" value="Aminoglycoside_PTrfase"/>
</dbReference>
<dbReference type="SUPFAM" id="SSF47203">
    <property type="entry name" value="Acyl-CoA dehydrogenase C-terminal domain-like"/>
    <property type="match status" value="1"/>
</dbReference>
<dbReference type="InterPro" id="IPR023214">
    <property type="entry name" value="HAD_sf"/>
</dbReference>
<sequence length="1058" mass="117768">MISAFKWIPSITRSVVTIAVRRYTRTQLFEYKRCSSYTLSSSSNLFSYSRHLSTLRDSAKKPKAVIFDIGGVVIPSPFPLIERFERNHRLPIGSINATIKHYGHDGAFKKLERGEITLEGFCVPFSTEYSEFNSIMLSPEKVWGLARGLGGLDVTLKPFKEVVGLMSQLKKAGIKVAIITNNFKFDDGKTVLPTEKLEDVDVFIQSCIEGISKPDPLIYERALEMLGTKGEETVFLDDIGSNLKAAANLGITTIKVDDVGKAIREVEDIVFDTSAPKGTSVPSPKLQLPIESLTRYLQETHGLSQEGPPLIRSFDHGQSNPTYYIECGGSKLVLRKKPPGKLLPSAHAVEREYRVMKAVKDYNVPVPNLLSLCEDESIVGTPFYLMEYVEGRIFKDASLPSLKPDERNGIYSRMCEALASIHNVSIEKANLYDYGKQGNYVRRQIDRWSKQYRSSMTHEIPAMEELLPWLQSNTPESDTTTIVHGDFRLDNLIFSADSSSVLGVLDWELSTLGDPLSDLANACLAYHRPHDNPLFVGLSGLNLSSLGIPSEEEFLAQYCELRGMSSIPNWSFYMAFTFFRVAAILQGVYKRSLTNQSSAANSKQVGLMAESFAEQGWSIACGGRGSGTSHSPFSGRRSFSTHSSSAATTDLLVSNVSGFPSHLQTLREKLLDFMETEFYPNERVLQEHQSSASRWKPHPLIDKLKDKARRIGLWNLFLPIETDPNCLYGRGLTNLEYAHLAEIMGQSIFASEVFNCSPPDTGNMEVLVRYGTEEQKSHWLLPLLNGDIRSCFAMTEPNVASSDATNIQSSIVCDGDHYVLNGHKWWISGAMDPRCAICIFMGKTDPQGLKHKQQSMVLVPMDTPGVHVLRPLTVFGYDDAPSGHAEIIFENVRVPRENLLLGEGRGFEIAQGRLGPGRIHHCMRLIGLAERSLELMNKRVQSRVAFGKTLSQFDTIISDIAQSRLEIEQARLLTLKAAHKMDTVGNKVARSEIAMIKVVAPNIAQRVIDRAIQAHGALGLSEDVPLAQFFAWSRILRFADGPDEVHKTSIGKSELKRN</sequence>
<keyword evidence="5" id="KW-0007">Acetylation</keyword>
<dbReference type="Proteomes" id="UP000007879">
    <property type="component" value="Unassembled WGS sequence"/>
</dbReference>
<dbReference type="InterPro" id="IPR036250">
    <property type="entry name" value="AcylCo_DH-like_C"/>
</dbReference>
<reference evidence="12" key="1">
    <citation type="journal article" date="2010" name="Nature">
        <title>The Amphimedon queenslandica genome and the evolution of animal complexity.</title>
        <authorList>
            <person name="Srivastava M."/>
            <person name="Simakov O."/>
            <person name="Chapman J."/>
            <person name="Fahey B."/>
            <person name="Gauthier M.E."/>
            <person name="Mitros T."/>
            <person name="Richards G.S."/>
            <person name="Conaco C."/>
            <person name="Dacre M."/>
            <person name="Hellsten U."/>
            <person name="Larroux C."/>
            <person name="Putnam N.H."/>
            <person name="Stanke M."/>
            <person name="Adamska M."/>
            <person name="Darling A."/>
            <person name="Degnan S.M."/>
            <person name="Oakley T.H."/>
            <person name="Plachetzki D.C."/>
            <person name="Zhai Y."/>
            <person name="Adamski M."/>
            <person name="Calcino A."/>
            <person name="Cummins S.F."/>
            <person name="Goodstein D.M."/>
            <person name="Harris C."/>
            <person name="Jackson D.J."/>
            <person name="Leys S.P."/>
            <person name="Shu S."/>
            <person name="Woodcroft B.J."/>
            <person name="Vervoort M."/>
            <person name="Kosik K.S."/>
            <person name="Manning G."/>
            <person name="Degnan B.M."/>
            <person name="Rokhsar D.S."/>
        </authorList>
    </citation>
    <scope>NUCLEOTIDE SEQUENCE [LARGE SCALE GENOMIC DNA]</scope>
</reference>
<feature type="domain" description="Aminoglycoside phosphotransferase" evidence="8">
    <location>
        <begin position="311"/>
        <end position="533"/>
    </location>
</feature>
<dbReference type="NCBIfam" id="TIGR02247">
    <property type="entry name" value="HAD-1A3-hyp"/>
    <property type="match status" value="1"/>
</dbReference>
<dbReference type="InParanoid" id="A0A1X7V919"/>